<organism evidence="7 8">
    <name type="scientific">Ornatilinea apprima</name>
    <dbReference type="NCBI Taxonomy" id="1134406"/>
    <lineage>
        <taxon>Bacteria</taxon>
        <taxon>Bacillati</taxon>
        <taxon>Chloroflexota</taxon>
        <taxon>Anaerolineae</taxon>
        <taxon>Anaerolineales</taxon>
        <taxon>Anaerolineaceae</taxon>
        <taxon>Ornatilinea</taxon>
    </lineage>
</organism>
<dbReference type="InterPro" id="IPR050090">
    <property type="entry name" value="Tyrosine_recombinase_XerCD"/>
</dbReference>
<dbReference type="InterPro" id="IPR044068">
    <property type="entry name" value="CB"/>
</dbReference>
<dbReference type="InterPro" id="IPR002104">
    <property type="entry name" value="Integrase_catalytic"/>
</dbReference>
<evidence type="ECO:0000259" key="6">
    <source>
        <dbReference type="PROSITE" id="PS51900"/>
    </source>
</evidence>
<dbReference type="EMBL" id="LGCL01000016">
    <property type="protein sequence ID" value="KPL78847.1"/>
    <property type="molecule type" value="Genomic_DNA"/>
</dbReference>
<dbReference type="RefSeq" id="WP_075062135.1">
    <property type="nucleotide sequence ID" value="NZ_LGCL01000016.1"/>
</dbReference>
<dbReference type="SUPFAM" id="SSF56349">
    <property type="entry name" value="DNA breaking-rejoining enzymes"/>
    <property type="match status" value="1"/>
</dbReference>
<evidence type="ECO:0000313" key="8">
    <source>
        <dbReference type="Proteomes" id="UP000050417"/>
    </source>
</evidence>
<name>A0A0P6X715_9CHLR</name>
<reference evidence="7 8" key="1">
    <citation type="submission" date="2015-07" db="EMBL/GenBank/DDBJ databases">
        <title>Genome sequence of Ornatilinea apprima DSM 23815.</title>
        <authorList>
            <person name="Hemp J."/>
            <person name="Ward L.M."/>
            <person name="Pace L.A."/>
            <person name="Fischer W.W."/>
        </authorList>
    </citation>
    <scope>NUCLEOTIDE SEQUENCE [LARGE SCALE GENOMIC DNA]</scope>
    <source>
        <strain evidence="7 8">P3M-1</strain>
    </source>
</reference>
<dbReference type="PANTHER" id="PTHR30349">
    <property type="entry name" value="PHAGE INTEGRASE-RELATED"/>
    <property type="match status" value="1"/>
</dbReference>
<dbReference type="STRING" id="1134406.ADN00_06425"/>
<dbReference type="Pfam" id="PF00589">
    <property type="entry name" value="Phage_integrase"/>
    <property type="match status" value="1"/>
</dbReference>
<dbReference type="PANTHER" id="PTHR30349:SF41">
    <property type="entry name" value="INTEGRASE_RECOMBINASE PROTEIN MJ0367-RELATED"/>
    <property type="match status" value="1"/>
</dbReference>
<evidence type="ECO:0000313" key="7">
    <source>
        <dbReference type="EMBL" id="KPL78847.1"/>
    </source>
</evidence>
<keyword evidence="8" id="KW-1185">Reference proteome</keyword>
<accession>A0A0P6X715</accession>
<keyword evidence="2 4" id="KW-0238">DNA-binding</keyword>
<dbReference type="GO" id="GO:0003677">
    <property type="term" value="F:DNA binding"/>
    <property type="evidence" value="ECO:0007669"/>
    <property type="project" value="UniProtKB-UniRule"/>
</dbReference>
<evidence type="ECO:0000256" key="2">
    <source>
        <dbReference type="ARBA" id="ARBA00023125"/>
    </source>
</evidence>
<dbReference type="Gene3D" id="1.10.150.130">
    <property type="match status" value="1"/>
</dbReference>
<dbReference type="GO" id="GO:0015074">
    <property type="term" value="P:DNA integration"/>
    <property type="evidence" value="ECO:0007669"/>
    <property type="project" value="InterPro"/>
</dbReference>
<dbReference type="CDD" id="cd00397">
    <property type="entry name" value="DNA_BRE_C"/>
    <property type="match status" value="1"/>
</dbReference>
<protein>
    <recommendedName>
        <fullName evidence="9">Tyr recombinase domain-containing protein</fullName>
    </recommendedName>
</protein>
<dbReference type="OrthoDB" id="9785687at2"/>
<dbReference type="Proteomes" id="UP000050417">
    <property type="component" value="Unassembled WGS sequence"/>
</dbReference>
<dbReference type="InterPro" id="IPR013762">
    <property type="entry name" value="Integrase-like_cat_sf"/>
</dbReference>
<evidence type="ECO:0008006" key="9">
    <source>
        <dbReference type="Google" id="ProtNLM"/>
    </source>
</evidence>
<proteinExistence type="inferred from homology"/>
<feature type="domain" description="Tyr recombinase" evidence="5">
    <location>
        <begin position="118"/>
        <end position="324"/>
    </location>
</feature>
<keyword evidence="3" id="KW-0233">DNA recombination</keyword>
<comment type="similarity">
    <text evidence="1">Belongs to the 'phage' integrase family.</text>
</comment>
<evidence type="ECO:0000256" key="3">
    <source>
        <dbReference type="ARBA" id="ARBA00023172"/>
    </source>
</evidence>
<dbReference type="InterPro" id="IPR010998">
    <property type="entry name" value="Integrase_recombinase_N"/>
</dbReference>
<dbReference type="GO" id="GO:0006310">
    <property type="term" value="P:DNA recombination"/>
    <property type="evidence" value="ECO:0007669"/>
    <property type="project" value="UniProtKB-KW"/>
</dbReference>
<sequence length="334" mass="37961">MNETTPLSLQDAIQNYLTLVEQSRSKRTFLTYQNALKSFCETLEAYQLNPQKTTAADLPEDAISWFAENLKIFAPATERLYLTAASNLYEYLSAENLSQPNLARVRQLIRQRSRRPGLRLPQFPASDIDQLLEKIDQLKGKPCENVEEHLRNLRDRAFLLTLADTGLRVHEACALRRGDLDWTDYRAVVIGKGDQQAVVRFSERAMEALRDYLKARADLDGSTGRPLASLPLFTRHDKGAGKKKVKGMNTNTGRNIVTERVKEFLGADAAGTITPHSFRHYFVTRVLQATNNLRIAQLLARHKSIAVTQRYSHLTDSELDQGYWDAIGRKEKEN</sequence>
<feature type="domain" description="Core-binding (CB)" evidence="6">
    <location>
        <begin position="7"/>
        <end position="93"/>
    </location>
</feature>
<evidence type="ECO:0000259" key="5">
    <source>
        <dbReference type="PROSITE" id="PS51898"/>
    </source>
</evidence>
<comment type="caution">
    <text evidence="7">The sequence shown here is derived from an EMBL/GenBank/DDBJ whole genome shotgun (WGS) entry which is preliminary data.</text>
</comment>
<evidence type="ECO:0000256" key="4">
    <source>
        <dbReference type="PROSITE-ProRule" id="PRU01248"/>
    </source>
</evidence>
<dbReference type="InterPro" id="IPR011010">
    <property type="entry name" value="DNA_brk_join_enz"/>
</dbReference>
<dbReference type="AlphaFoldDB" id="A0A0P6X715"/>
<evidence type="ECO:0000256" key="1">
    <source>
        <dbReference type="ARBA" id="ARBA00008857"/>
    </source>
</evidence>
<dbReference type="PROSITE" id="PS51898">
    <property type="entry name" value="TYR_RECOMBINASE"/>
    <property type="match status" value="1"/>
</dbReference>
<gene>
    <name evidence="7" type="ORF">ADN00_06425</name>
</gene>
<dbReference type="PROSITE" id="PS51900">
    <property type="entry name" value="CB"/>
    <property type="match status" value="1"/>
</dbReference>
<dbReference type="Gene3D" id="1.10.443.10">
    <property type="entry name" value="Intergrase catalytic core"/>
    <property type="match status" value="1"/>
</dbReference>